<evidence type="ECO:0000313" key="2">
    <source>
        <dbReference type="EMBL" id="ADE77772.1"/>
    </source>
</evidence>
<evidence type="ECO:0000256" key="1">
    <source>
        <dbReference type="SAM" id="MobiDB-lite"/>
    </source>
</evidence>
<sequence length="112" mass="12186">MDALKKPDSEAGAKTCQSHRNVMAASFGDGYSTRSSDEGFGERYEERVKYDQTPSEGVEATADRDADAQIGQGYDHSQGSEVRQKEEGRHATQNTAFSAHNRPMSGGVGRNE</sequence>
<dbReference type="EMBL" id="BT124527">
    <property type="protein sequence ID" value="ADE77772.1"/>
    <property type="molecule type" value="mRNA"/>
</dbReference>
<organism evidence="2">
    <name type="scientific">Picea sitchensis</name>
    <name type="common">Sitka spruce</name>
    <name type="synonym">Pinus sitchensis</name>
    <dbReference type="NCBI Taxonomy" id="3332"/>
    <lineage>
        <taxon>Eukaryota</taxon>
        <taxon>Viridiplantae</taxon>
        <taxon>Streptophyta</taxon>
        <taxon>Embryophyta</taxon>
        <taxon>Tracheophyta</taxon>
        <taxon>Spermatophyta</taxon>
        <taxon>Pinopsida</taxon>
        <taxon>Pinidae</taxon>
        <taxon>Conifers I</taxon>
        <taxon>Pinales</taxon>
        <taxon>Pinaceae</taxon>
        <taxon>Picea</taxon>
    </lineage>
</organism>
<dbReference type="PANTHER" id="PTHR36410:SF1">
    <property type="entry name" value="EXPRESSED PROTEIN"/>
    <property type="match status" value="1"/>
</dbReference>
<reference evidence="2" key="1">
    <citation type="submission" date="2010-04" db="EMBL/GenBank/DDBJ databases">
        <authorList>
            <person name="Reid K.E."/>
            <person name="Liao N."/>
            <person name="Chan S."/>
            <person name="Docking R."/>
            <person name="Taylor G."/>
            <person name="Moore R."/>
            <person name="Mayo M."/>
            <person name="Munro S."/>
            <person name="King J."/>
            <person name="Yanchuk A."/>
            <person name="Holt R."/>
            <person name="Jones S."/>
            <person name="Marra M."/>
            <person name="Ritland C.E."/>
            <person name="Ritland K."/>
            <person name="Bohlmann J."/>
        </authorList>
    </citation>
    <scope>NUCLEOTIDE SEQUENCE</scope>
    <source>
        <tissue evidence="2">Bud</tissue>
    </source>
</reference>
<dbReference type="AlphaFoldDB" id="D5AE03"/>
<protein>
    <submittedName>
        <fullName evidence="2">Uncharacterized protein</fullName>
    </submittedName>
</protein>
<feature type="region of interest" description="Disordered" evidence="1">
    <location>
        <begin position="1"/>
        <end position="112"/>
    </location>
</feature>
<dbReference type="PANTHER" id="PTHR36410">
    <property type="entry name" value="EXPRESSED PROTEIN"/>
    <property type="match status" value="1"/>
</dbReference>
<name>D5AE03_PICSI</name>
<feature type="compositionally biased region" description="Basic and acidic residues" evidence="1">
    <location>
        <begin position="1"/>
        <end position="11"/>
    </location>
</feature>
<accession>D5AE03</accession>
<proteinExistence type="evidence at transcript level"/>
<feature type="compositionally biased region" description="Basic and acidic residues" evidence="1">
    <location>
        <begin position="35"/>
        <end position="50"/>
    </location>
</feature>